<feature type="coiled-coil region" evidence="12">
    <location>
        <begin position="108"/>
        <end position="135"/>
    </location>
</feature>
<feature type="region of interest" description="Disordered" evidence="13">
    <location>
        <begin position="276"/>
        <end position="298"/>
    </location>
</feature>
<dbReference type="InterPro" id="IPR009003">
    <property type="entry name" value="Peptidase_S1_PA"/>
</dbReference>
<evidence type="ECO:0000256" key="1">
    <source>
        <dbReference type="ARBA" id="ARBA00022659"/>
    </source>
</evidence>
<feature type="compositionally biased region" description="Basic and acidic residues" evidence="13">
    <location>
        <begin position="954"/>
        <end position="966"/>
    </location>
</feature>
<sequence length="2127" mass="239054">MRNQHLQIFRKINIDGSKKVIVSVSVVLIVFTLMYTLYKDNGSSTNTVQKWQKLDSFHYGAVPLTRLRREAMNSLKKAQFHGCCGKECKDFMEKLNSNTTHVNESNVLTQMLNELKKLNKQISYMLNNCMEMKRNNSVHYTEDNDEYDSAPSQNDLVYSPLYNIPASGPGEEVSTGQQLTLNMPRRVCVGGVCFLEQDWNNFQSSQQHESMHIPTAIASHNPYYLPTYEGSPIVYYKFSPVNAYNPTPQVNSPVYGKYLHRPITYQFPSVPGVSENSNVAQFEPRSSKGRQIDENRTKKLTNKIEKPKDGYKTFKYCGNGINNNDKLKCNNVDGCKGCSCKDRLSEAKLCDGFFDCPGGEDEQGCFGCLNAQFSCGENESSQSTCLPMGKRCDGTADCQNGKDEFDCNKIKIEIGHGDVEPVSYGKGFLHRNLHGKWYPVCSNDNFSNLAHMACVSEFGTLNRQLTNELRVFEDQYNGWFVIENSTGLQLVDKCGRNQASWVECPVSCGMRSLRKFSNEDGFLRFRRNVTENQMNDRHNYQASNNLPHLGKIGALSELDRGKRKEPRIVGGAKSVPGSWPWVVAIHKNGIFHCGGVVVTDSVILTAAHCVEEYENAYFEVRAGIHRRLSYSPQEQLRIVTDIVIHENFNGTNFANDIAILSVDRPFLFNRWVLQCCLPKQNSFNFPKPNSKCTAVGWGATKENGIESDHMLQVELNIFPDCNHSSDRKSNDICAGFKEGGKDSCQGDSGSPLLCRIGNSDRWYIAGIVSHGKGCARSGEQGTYTRVSKYITWIQNTIENIKSMEIKPQNKCPGYQCKNDKCIPNSEWCNGLIQCLHGDDEENCPQIYPKKYIVNNEKVLHIVDVSAEDNLDETSIPNLNEYKSSNKMDKTFTEAHIATDFNETKDEKAQNVNSARVSNVKSPSYDQRASSGSPTLADDLPNVTEKKQITMPNLNEDKKSDKMDHTFNEAPIATDINQTKEEKVNSPEVSTAKSSSYDQQLSSGSQTLGGDLPNVTEKTEITIPNLNEDKQSNKKDHTFKEALAATDINQRKEEKNNSAHVSTAKSLSYDQQLSSGSHTLTDELPNITEKKETIIPNLNEEKPSNKIDHTFKEAPTATGINKTKEEKVNSPEVSTAKSSSNDQRLSSGSHTLTDELPNVTEQEETIIPNLNEDKPSNKMDHTFKEEPTATDINKTKEEKVNSPEVSTAKSSSYGQRLSSGSHTLTDELPNVSEQEETFIPNLNTNTKVPTATGINETNEETAHVSTVKNSSYDQRPSSGTHLQNTFTETPMTINFNEMTEEIAEKSSPNNILTANNESHVSRTSDSQILVKAVESETTSLPPNTELVATVDNIESLAGRNVNGNLPETNILSSHTKKYDINTRGAVNKSMTTTPQNMSVEFPSSIYPSLMSTSFADDKRVNTHGEKNCKISMTRVQLEQGTGHFFNCTRIEQMIFENRKCDGIVDCIDLSDEFDCSCRSRLTVASPKLVCDGKIDCFDQTDELFCPDKCNETEFYCIKSKECIPLEKRCNMEYDCREKEDEELCYALIEDPPLSNGRLKPNIPHSLKDNADVDLLRSSGFVYHLNEMNWEPYCIPEGPNAVSLSIVLKICNSLGFQEGSVLISETRNSEGDYCKVLKLNCSYYSNIDKQPWRAVIHLNNKPLALGILIKPSWVLVQLSTNDTTNLYAKLGYLQVQNDIVGFHEQNIKVDNVGFLPVDYKDKPILILKLKKKSNISHNVLPVNFHKFHSERDYYNNVCMAVGLDANYNEVQVQLQLLGDCETGWNCFLILNQNKNCKKIRGPVKGFVTCKFHHGASLVSFFEENDGFCLKRNELKYRDIRINQEMIENIISGYKINWLRAGNDSCDTVRCEWGNCLDWKLIGNGMDDCADGRDELLFHTERKETYCKEHKCDCPAGTFSCSNNSKCLPVRKLCDGKVDCVDGSDEGDDCKLCVKYLSKISPEVICDGNLNCQDRSDESWPFCQHKYDCSSNAFFNCSRSNACIPNNLVCDNKTDCNLGEDEENCYGLEIPNPPFSKNIGLFSQTILGEVVPVCMKNRPTRKFVDGLCKKNGFNNAIRHNVILKDNIMIVQDVFSEVKVNQFSRFIVRANRPFTKTIVNGTCPVLYVECK</sequence>
<feature type="compositionally biased region" description="Basic and acidic residues" evidence="13">
    <location>
        <begin position="1098"/>
        <end position="1111"/>
    </location>
</feature>
<keyword evidence="17" id="KW-1185">Reference proteome</keyword>
<dbReference type="CDD" id="cd00190">
    <property type="entry name" value="Tryp_SPc"/>
    <property type="match status" value="1"/>
</dbReference>
<accession>A0A8I6SQY1</accession>
<keyword evidence="6 11" id="KW-0720">Serine protease</keyword>
<feature type="disulfide bond" evidence="10">
    <location>
        <begin position="2007"/>
        <end position="2022"/>
    </location>
</feature>
<evidence type="ECO:0000256" key="10">
    <source>
        <dbReference type="PROSITE-ProRule" id="PRU00124"/>
    </source>
</evidence>
<dbReference type="PANTHER" id="PTHR24252">
    <property type="entry name" value="ACROSIN-RELATED"/>
    <property type="match status" value="1"/>
</dbReference>
<evidence type="ECO:0000256" key="4">
    <source>
        <dbReference type="ARBA" id="ARBA00022801"/>
    </source>
</evidence>
<dbReference type="InterPro" id="IPR015420">
    <property type="entry name" value="Peptidase_S1A_nudel"/>
</dbReference>
<dbReference type="PANTHER" id="PTHR24252:SF18">
    <property type="entry name" value="OVOCHYMASE 1"/>
    <property type="match status" value="1"/>
</dbReference>
<dbReference type="GO" id="GO:0006508">
    <property type="term" value="P:proteolysis"/>
    <property type="evidence" value="ECO:0007669"/>
    <property type="project" value="UniProtKB-KW"/>
</dbReference>
<feature type="compositionally biased region" description="Low complexity" evidence="13">
    <location>
        <begin position="993"/>
        <end position="1005"/>
    </location>
</feature>
<dbReference type="SUPFAM" id="SSF50494">
    <property type="entry name" value="Trypsin-like serine proteases"/>
    <property type="match status" value="2"/>
</dbReference>
<dbReference type="InterPro" id="IPR043504">
    <property type="entry name" value="Peptidase_S1_PA_chymotrypsin"/>
</dbReference>
<evidence type="ECO:0000256" key="8">
    <source>
        <dbReference type="ARBA" id="ARBA00052079"/>
    </source>
</evidence>
<keyword evidence="5" id="KW-0353">Hemolymph clotting</keyword>
<dbReference type="FunFam" id="2.40.10.10:FF:000120">
    <property type="entry name" value="Putative serine protease"/>
    <property type="match status" value="1"/>
</dbReference>
<dbReference type="Gene3D" id="2.40.10.10">
    <property type="entry name" value="Trypsin-like serine proteases"/>
    <property type="match status" value="1"/>
</dbReference>
<keyword evidence="1" id="KW-0768">Sushi</keyword>
<evidence type="ECO:0000256" key="14">
    <source>
        <dbReference type="SAM" id="Phobius"/>
    </source>
</evidence>
<proteinExistence type="predicted"/>
<feature type="disulfide bond" evidence="10">
    <location>
        <begin position="392"/>
        <end position="407"/>
    </location>
</feature>
<keyword evidence="14" id="KW-0472">Membrane</keyword>
<dbReference type="OrthoDB" id="10016557at2759"/>
<feature type="disulfide bond" evidence="10">
    <location>
        <begin position="816"/>
        <end position="834"/>
    </location>
</feature>
<feature type="disulfide bond" evidence="10">
    <location>
        <begin position="828"/>
        <end position="843"/>
    </location>
</feature>
<keyword evidence="2 11" id="KW-0645">Protease</keyword>
<evidence type="ECO:0000259" key="15">
    <source>
        <dbReference type="PROSITE" id="PS50240"/>
    </source>
</evidence>
<dbReference type="InterPro" id="IPR036055">
    <property type="entry name" value="LDL_receptor-like_sf"/>
</dbReference>
<dbReference type="RefSeq" id="XP_024086288.1">
    <property type="nucleotide sequence ID" value="XM_024230520.1"/>
</dbReference>
<dbReference type="InterPro" id="IPR033116">
    <property type="entry name" value="TRYPSIN_SER"/>
</dbReference>
<feature type="compositionally biased region" description="Polar residues" evidence="13">
    <location>
        <begin position="1262"/>
        <end position="1283"/>
    </location>
</feature>
<feature type="compositionally biased region" description="Polar residues" evidence="13">
    <location>
        <begin position="909"/>
        <end position="933"/>
    </location>
</feature>
<dbReference type="InterPro" id="IPR001254">
    <property type="entry name" value="Trypsin_dom"/>
</dbReference>
<evidence type="ECO:0000313" key="16">
    <source>
        <dbReference type="EnsemblMetazoa" id="XP_024086288.1"/>
    </source>
</evidence>
<feature type="region of interest" description="Disordered" evidence="13">
    <location>
        <begin position="1253"/>
        <end position="1283"/>
    </location>
</feature>
<feature type="disulfide bond" evidence="10">
    <location>
        <begin position="1528"/>
        <end position="1543"/>
    </location>
</feature>
<feature type="compositionally biased region" description="Polar residues" evidence="13">
    <location>
        <begin position="1057"/>
        <end position="1078"/>
    </location>
</feature>
<feature type="region of interest" description="Disordered" evidence="13">
    <location>
        <begin position="1098"/>
        <end position="1226"/>
    </location>
</feature>
<feature type="disulfide bond" evidence="10">
    <location>
        <begin position="350"/>
        <end position="365"/>
    </location>
</feature>
<dbReference type="InterPro" id="IPR023415">
    <property type="entry name" value="LDLR_class-A_CS"/>
</dbReference>
<feature type="compositionally biased region" description="Polar residues" evidence="13">
    <location>
        <begin position="1130"/>
        <end position="1150"/>
    </location>
</feature>
<evidence type="ECO:0000256" key="9">
    <source>
        <dbReference type="ARBA" id="ARBA00066707"/>
    </source>
</evidence>
<feature type="region of interest" description="Disordered" evidence="13">
    <location>
        <begin position="1049"/>
        <end position="1080"/>
    </location>
</feature>
<dbReference type="KEGG" id="clec:106668458"/>
<dbReference type="SMART" id="SM00020">
    <property type="entry name" value="Tryp_SPc"/>
    <property type="match status" value="1"/>
</dbReference>
<dbReference type="GO" id="GO:0042381">
    <property type="term" value="P:hemolymph coagulation"/>
    <property type="evidence" value="ECO:0007669"/>
    <property type="project" value="UniProtKB-KW"/>
</dbReference>
<dbReference type="InterPro" id="IPR002172">
    <property type="entry name" value="LDrepeatLR_classA_rpt"/>
</dbReference>
<evidence type="ECO:0000256" key="2">
    <source>
        <dbReference type="ARBA" id="ARBA00022670"/>
    </source>
</evidence>
<feature type="domain" description="Peptidase S1" evidence="15">
    <location>
        <begin position="568"/>
        <end position="798"/>
    </location>
</feature>
<evidence type="ECO:0000256" key="7">
    <source>
        <dbReference type="ARBA" id="ARBA00023157"/>
    </source>
</evidence>
<evidence type="ECO:0000256" key="13">
    <source>
        <dbReference type="SAM" id="MobiDB-lite"/>
    </source>
</evidence>
<dbReference type="PROSITE" id="PS50068">
    <property type="entry name" value="LDLRA_2"/>
    <property type="match status" value="7"/>
</dbReference>
<comment type="caution">
    <text evidence="10">Lacks conserved residue(s) required for the propagation of feature annotation.</text>
</comment>
<keyword evidence="7 10" id="KW-1015">Disulfide bond</keyword>
<keyword evidence="14" id="KW-0812">Transmembrane</keyword>
<dbReference type="SUPFAM" id="SSF57424">
    <property type="entry name" value="LDL receptor-like module"/>
    <property type="match status" value="5"/>
</dbReference>
<dbReference type="Pfam" id="PF00057">
    <property type="entry name" value="Ldl_recept_a"/>
    <property type="match status" value="3"/>
</dbReference>
<organism evidence="16 17">
    <name type="scientific">Cimex lectularius</name>
    <name type="common">Bed bug</name>
    <name type="synonym">Acanthia lectularia</name>
    <dbReference type="NCBI Taxonomy" id="79782"/>
    <lineage>
        <taxon>Eukaryota</taxon>
        <taxon>Metazoa</taxon>
        <taxon>Ecdysozoa</taxon>
        <taxon>Arthropoda</taxon>
        <taxon>Hexapoda</taxon>
        <taxon>Insecta</taxon>
        <taxon>Pterygota</taxon>
        <taxon>Neoptera</taxon>
        <taxon>Paraneoptera</taxon>
        <taxon>Hemiptera</taxon>
        <taxon>Heteroptera</taxon>
        <taxon>Panheteroptera</taxon>
        <taxon>Cimicomorpha</taxon>
        <taxon>Cimicidae</taxon>
        <taxon>Cimex</taxon>
    </lineage>
</organism>
<evidence type="ECO:0000256" key="11">
    <source>
        <dbReference type="RuleBase" id="RU363034"/>
    </source>
</evidence>
<dbReference type="PROSITE" id="PS50240">
    <property type="entry name" value="TRYPSIN_DOM"/>
    <property type="match status" value="1"/>
</dbReference>
<dbReference type="GeneID" id="106668458"/>
<dbReference type="GO" id="GO:0004252">
    <property type="term" value="F:serine-type endopeptidase activity"/>
    <property type="evidence" value="ECO:0007669"/>
    <property type="project" value="InterPro"/>
</dbReference>
<dbReference type="Proteomes" id="UP000494040">
    <property type="component" value="Unassembled WGS sequence"/>
</dbReference>
<name>A0A8I6SQY1_CIMLE</name>
<feature type="transmembrane region" description="Helical" evidence="14">
    <location>
        <begin position="20"/>
        <end position="38"/>
    </location>
</feature>
<dbReference type="PROSITE" id="PS00135">
    <property type="entry name" value="TRYPSIN_SER"/>
    <property type="match status" value="1"/>
</dbReference>
<comment type="catalytic activity">
    <reaction evidence="8">
        <text>Selective cleavage of 103-Arg-|-Ser-104 and 124-Ile-|-Ile-125 bonds in Limulus clotting factor B to form activated factor B. Cleavage of -Pro-Arg-|-Xaa- bonds in synthetic substrates.</text>
        <dbReference type="EC" id="3.4.21.84"/>
    </reaction>
</comment>
<keyword evidence="3" id="KW-0732">Signal</keyword>
<reference evidence="16" key="1">
    <citation type="submission" date="2022-01" db="UniProtKB">
        <authorList>
            <consortium name="EnsemblMetazoa"/>
        </authorList>
    </citation>
    <scope>IDENTIFICATION</scope>
</reference>
<protein>
    <recommendedName>
        <fullName evidence="9">limulus clotting factor C</fullName>
        <ecNumber evidence="9">3.4.21.84</ecNumber>
    </recommendedName>
</protein>
<dbReference type="InterPro" id="IPR018114">
    <property type="entry name" value="TRYPSIN_HIS"/>
</dbReference>
<dbReference type="Pfam" id="PF00089">
    <property type="entry name" value="Trypsin"/>
    <property type="match status" value="1"/>
</dbReference>
<dbReference type="PROSITE" id="PS00134">
    <property type="entry name" value="TRYPSIN_HIS"/>
    <property type="match status" value="1"/>
</dbReference>
<evidence type="ECO:0000256" key="3">
    <source>
        <dbReference type="ARBA" id="ARBA00022729"/>
    </source>
</evidence>
<keyword evidence="4 11" id="KW-0378">Hydrolase</keyword>
<feature type="compositionally biased region" description="Low complexity" evidence="13">
    <location>
        <begin position="1209"/>
        <end position="1220"/>
    </location>
</feature>
<evidence type="ECO:0000256" key="12">
    <source>
        <dbReference type="SAM" id="Coils"/>
    </source>
</evidence>
<dbReference type="Pfam" id="PF09342">
    <property type="entry name" value="DUF1986"/>
    <property type="match status" value="1"/>
</dbReference>
<feature type="disulfide bond" evidence="10">
    <location>
        <begin position="1489"/>
        <end position="1504"/>
    </location>
</feature>
<keyword evidence="12" id="KW-0175">Coiled coil</keyword>
<feature type="compositionally biased region" description="Basic and acidic residues" evidence="13">
    <location>
        <begin position="1170"/>
        <end position="1200"/>
    </location>
</feature>
<dbReference type="PRINTS" id="PR00261">
    <property type="entry name" value="LDLRECEPTOR"/>
</dbReference>
<dbReference type="PROSITE" id="PS01209">
    <property type="entry name" value="LDLRA_1"/>
    <property type="match status" value="3"/>
</dbReference>
<dbReference type="OMA" id="DCMSAFL"/>
<evidence type="ECO:0000256" key="5">
    <source>
        <dbReference type="ARBA" id="ARBA00022820"/>
    </source>
</evidence>
<dbReference type="Gene3D" id="4.10.400.10">
    <property type="entry name" value="Low-density Lipoprotein Receptor"/>
    <property type="match status" value="5"/>
</dbReference>
<evidence type="ECO:0000256" key="6">
    <source>
        <dbReference type="ARBA" id="ARBA00022825"/>
    </source>
</evidence>
<evidence type="ECO:0000313" key="17">
    <source>
        <dbReference type="Proteomes" id="UP000494040"/>
    </source>
</evidence>
<dbReference type="CDD" id="cd00112">
    <property type="entry name" value="LDLa"/>
    <property type="match status" value="6"/>
</dbReference>
<dbReference type="EnsemblMetazoa" id="XM_024230520.1">
    <property type="protein sequence ID" value="XP_024086288.1"/>
    <property type="gene ID" value="LOC106668458"/>
</dbReference>
<keyword evidence="14" id="KW-1133">Transmembrane helix</keyword>
<dbReference type="EC" id="3.4.21.84" evidence="9"/>
<dbReference type="SMART" id="SM00192">
    <property type="entry name" value="LDLa"/>
    <property type="match status" value="8"/>
</dbReference>
<feature type="region of interest" description="Disordered" evidence="13">
    <location>
        <begin position="900"/>
        <end position="1012"/>
    </location>
</feature>